<evidence type="ECO:0000313" key="14">
    <source>
        <dbReference type="Proteomes" id="UP000320333"/>
    </source>
</evidence>
<evidence type="ECO:0000256" key="4">
    <source>
        <dbReference type="ARBA" id="ARBA00022679"/>
    </source>
</evidence>
<keyword evidence="6" id="KW-0418">Kinase</keyword>
<feature type="region of interest" description="Disordered" evidence="10">
    <location>
        <begin position="1240"/>
        <end position="1263"/>
    </location>
</feature>
<dbReference type="GO" id="GO:0004674">
    <property type="term" value="F:protein serine/threonine kinase activity"/>
    <property type="evidence" value="ECO:0007669"/>
    <property type="project" value="UniProtKB-KW"/>
</dbReference>
<dbReference type="FunFam" id="3.30.200.20:FF:000550">
    <property type="entry name" value="Serine/threonine-protein kinase greatwall"/>
    <property type="match status" value="1"/>
</dbReference>
<dbReference type="InterPro" id="IPR000961">
    <property type="entry name" value="AGC-kinase_C"/>
</dbReference>
<dbReference type="InterPro" id="IPR000719">
    <property type="entry name" value="Prot_kinase_dom"/>
</dbReference>
<keyword evidence="4" id="KW-0808">Transferase</keyword>
<dbReference type="EC" id="2.7.11.1" evidence="1"/>
<dbReference type="GO" id="GO:0005634">
    <property type="term" value="C:nucleus"/>
    <property type="evidence" value="ECO:0007669"/>
    <property type="project" value="TreeGrafter"/>
</dbReference>
<sequence>MSFSTPPIHLPQLGNPAKEKKAAMDSLDTLKLESSVDSNLNNDTLPSSIENGDTGTLGTERASKFQTNNSNIIISNNNNSAFKRDSTATTTEYFLAASKPGSSRASASSLHPRMKHAARFTHLPRVRLTSTAAQNSKPFRRSFSCQERSTLSLDSFDTFQETDFELARTSNAQSFTCFNSSNNFEDRISTAGNSVYYDAFVVDDEGMRSSSVSHTYTEAAIANAATVLGQQQQSNESVDRKLCELLDLIQGFLQRGSLAHWGVAIMARSSSSALKRSKSWPAISAGKPTQRCILRSLHDIVEGICKMSSEDVASKQVMHQRKSQLEDLLLQQRQLVKSDGAVAHLLERCLLVLGRVAQLVDTQDLQESDSYQADAEEATSLLDPAPAFQKPSTNLKRTVTRDFTRFSAAIDTSNHCKTPADDDSFNPSIQIQHTPLNDFTAMAVPKKETETQTSTSIRKTHVLLHSSSESILTAQIEESKHKKRTSAATPPTTATTTSTRLATSTTRFSSVIAPSPLSSEPCLYASDFHKESSMHHESPSNKQNPHSPTMSLKSHHSHHSHDFHHQHVLINSSSETSMKPLFDRSLSPVSARRFSATTRDSQSASLRKLYATNLSSSSSLSEPDEQSSHRYGSKSDAVDREEGQVRLQAADSLTRKSNAGVAVDQFVLRDSSTSDGDKRMSLEASAKSDAALEEAKAGETLAQKFASPKGRRKNKPVLSFFKAMFTNSNSSNSNNSSSSVVSQSVETLNSGTSSPHGATSPHHHDSSTVQVQSSIRSNFSNRGSVSFATLPGSPGTRNENQLDSIAAPSLDESTPAPSSPVVGRTITATTTLCRMCEEEIESSVMETHVKLCCIVQDLNMQEYNYDQRCKKILASLANRKLDLPDGSDGAKVKKAVELLEEQAKILLEFNEDRDKKASIALLDKTNSRIKKALADENTIKLKTDVFSIGRKLLDVGDDKIELLLRYQEKMTEARQSMFPTTGKTAEAEEAMQSLNAMISGKLFKKRETADAVVQSNAASSDDLPAAIGGGGSMGGGGGGKRFMSLFTAFLKGSQKKAASNVVAPTTIDSSQLQERDKKRKIPSIHDFEIIKPISRGAFGKVYLAKKSATQDLFAIKILKKDDMIRKNMMSQVRAEHKALTLSRNPFVVKLFYAFQSKDYLYLVMEYLIGGDLSTLLSVFGTFDLTMTRMYTAEVVLALEYLHANGITHRDLKPDNMLITKDGHVKLTDFGLSSVSTEEQIQKSGLSVPEAPGAAASMRKRSIQRRMSKVDAQQRRLKEGSSQQLLGTPDYLAPELLLGLDHGPIVDWWSLGICAYEWLVGIPPFTDETTEAIFKNILNHDIQWPEEQAEEGEAETNPDGAISSDAKDFVMKLLNQDPFTRLKAAGIKKHAFFEGTDWEHILDHPAPFIPAPNDGTDTSYFDGRNTRPDIQRLSGLNIAFNSDLIASLQDSTIPEEGSFSGTPSNDGSVMMSIASKNDSILMDDSVRRNESPLKNIVSSDGSGPSTVALVPSISDQVQEDHDIDSLLSNAPASSLNNTTNNTNNKAHSLLGIHESYMPALPSISRKRQVSNASVNSAFFGEFTFKNVSDLADLGSCTLSSVSESGPLGSLENVLNEGNDSDEGE</sequence>
<comment type="caution">
    <text evidence="13">The sequence shown here is derived from an EMBL/GenBank/DDBJ whole genome shotgun (WGS) entry which is preliminary data.</text>
</comment>
<evidence type="ECO:0000256" key="7">
    <source>
        <dbReference type="ARBA" id="ARBA00022840"/>
    </source>
</evidence>
<dbReference type="PANTHER" id="PTHR24356">
    <property type="entry name" value="SERINE/THREONINE-PROTEIN KINASE"/>
    <property type="match status" value="1"/>
</dbReference>
<evidence type="ECO:0000256" key="5">
    <source>
        <dbReference type="ARBA" id="ARBA00022741"/>
    </source>
</evidence>
<reference evidence="13 14" key="1">
    <citation type="journal article" date="2019" name="Sci. Rep.">
        <title>Comparative genomics of chytrid fungi reveal insights into the obligate biotrophic and pathogenic lifestyle of Synchytrium endobioticum.</title>
        <authorList>
            <person name="van de Vossenberg B.T.L.H."/>
            <person name="Warris S."/>
            <person name="Nguyen H.D.T."/>
            <person name="van Gent-Pelzer M.P.E."/>
            <person name="Joly D.L."/>
            <person name="van de Geest H.C."/>
            <person name="Bonants P.J.M."/>
            <person name="Smith D.S."/>
            <person name="Levesque C.A."/>
            <person name="van der Lee T.A.J."/>
        </authorList>
    </citation>
    <scope>NUCLEOTIDE SEQUENCE [LARGE SCALE GENOMIC DNA]</scope>
    <source>
        <strain evidence="13 14">CBS 675.73</strain>
    </source>
</reference>
<dbReference type="OrthoDB" id="162894at2759"/>
<dbReference type="SUPFAM" id="SSF56112">
    <property type="entry name" value="Protein kinase-like (PK-like)"/>
    <property type="match status" value="1"/>
</dbReference>
<feature type="compositionally biased region" description="Polar residues" evidence="10">
    <location>
        <begin position="746"/>
        <end position="757"/>
    </location>
</feature>
<evidence type="ECO:0000256" key="8">
    <source>
        <dbReference type="ARBA" id="ARBA00047899"/>
    </source>
</evidence>
<evidence type="ECO:0000259" key="12">
    <source>
        <dbReference type="PROSITE" id="PS51285"/>
    </source>
</evidence>
<evidence type="ECO:0000256" key="10">
    <source>
        <dbReference type="SAM" id="MobiDB-lite"/>
    </source>
</evidence>
<dbReference type="STRING" id="246404.A0A507FDM1"/>
<feature type="region of interest" description="Disordered" evidence="10">
    <location>
        <begin position="726"/>
        <end position="773"/>
    </location>
</feature>
<dbReference type="CDD" id="cd05579">
    <property type="entry name" value="STKc_MAST_like"/>
    <property type="match status" value="1"/>
</dbReference>
<feature type="compositionally biased region" description="Low complexity" evidence="10">
    <location>
        <begin position="727"/>
        <end position="745"/>
    </location>
</feature>
<dbReference type="GO" id="GO:0007010">
    <property type="term" value="P:cytoskeleton organization"/>
    <property type="evidence" value="ECO:0007669"/>
    <property type="project" value="UniProtKB-ARBA"/>
</dbReference>
<dbReference type="Gene3D" id="1.10.510.10">
    <property type="entry name" value="Transferase(Phosphotransferase) domain 1"/>
    <property type="match status" value="2"/>
</dbReference>
<proteinExistence type="predicted"/>
<feature type="compositionally biased region" description="Polar residues" evidence="10">
    <location>
        <begin position="37"/>
        <end position="57"/>
    </location>
</feature>
<feature type="compositionally biased region" description="Basic residues" evidence="10">
    <location>
        <begin position="553"/>
        <end position="562"/>
    </location>
</feature>
<feature type="region of interest" description="Disordered" evidence="10">
    <location>
        <begin position="531"/>
        <end position="562"/>
    </location>
</feature>
<evidence type="ECO:0000256" key="3">
    <source>
        <dbReference type="ARBA" id="ARBA00022553"/>
    </source>
</evidence>
<comment type="catalytic activity">
    <reaction evidence="9">
        <text>L-seryl-[protein] + ATP = O-phospho-L-seryl-[protein] + ADP + H(+)</text>
        <dbReference type="Rhea" id="RHEA:17989"/>
        <dbReference type="Rhea" id="RHEA-COMP:9863"/>
        <dbReference type="Rhea" id="RHEA-COMP:11604"/>
        <dbReference type="ChEBI" id="CHEBI:15378"/>
        <dbReference type="ChEBI" id="CHEBI:29999"/>
        <dbReference type="ChEBI" id="CHEBI:30616"/>
        <dbReference type="ChEBI" id="CHEBI:83421"/>
        <dbReference type="ChEBI" id="CHEBI:456216"/>
        <dbReference type="EC" id="2.7.11.1"/>
    </reaction>
</comment>
<gene>
    <name evidence="13" type="ORF">CcCBS67573_g05367</name>
</gene>
<evidence type="ECO:0000259" key="11">
    <source>
        <dbReference type="PROSITE" id="PS50011"/>
    </source>
</evidence>
<keyword evidence="7" id="KW-0067">ATP-binding</keyword>
<feature type="domain" description="AGC-kinase C-terminal" evidence="12">
    <location>
        <begin position="1393"/>
        <end position="1447"/>
    </location>
</feature>
<dbReference type="GO" id="GO:0005524">
    <property type="term" value="F:ATP binding"/>
    <property type="evidence" value="ECO:0007669"/>
    <property type="project" value="UniProtKB-KW"/>
</dbReference>
<feature type="compositionally biased region" description="Low complexity" evidence="10">
    <location>
        <begin position="486"/>
        <end position="502"/>
    </location>
</feature>
<feature type="region of interest" description="Disordered" evidence="10">
    <location>
        <begin position="1599"/>
        <end position="1623"/>
    </location>
</feature>
<accession>A0A507FDM1</accession>
<dbReference type="PROSITE" id="PS00108">
    <property type="entry name" value="PROTEIN_KINASE_ST"/>
    <property type="match status" value="1"/>
</dbReference>
<feature type="compositionally biased region" description="Polar residues" evidence="10">
    <location>
        <begin position="540"/>
        <end position="552"/>
    </location>
</feature>
<dbReference type="Proteomes" id="UP000320333">
    <property type="component" value="Unassembled WGS sequence"/>
</dbReference>
<dbReference type="FunFam" id="1.10.510.10:FF:000024">
    <property type="entry name" value="Probable serine/threonine-protein kinase cot-1"/>
    <property type="match status" value="1"/>
</dbReference>
<comment type="catalytic activity">
    <reaction evidence="8">
        <text>L-threonyl-[protein] + ATP = O-phospho-L-threonyl-[protein] + ADP + H(+)</text>
        <dbReference type="Rhea" id="RHEA:46608"/>
        <dbReference type="Rhea" id="RHEA-COMP:11060"/>
        <dbReference type="Rhea" id="RHEA-COMP:11605"/>
        <dbReference type="ChEBI" id="CHEBI:15378"/>
        <dbReference type="ChEBI" id="CHEBI:30013"/>
        <dbReference type="ChEBI" id="CHEBI:30616"/>
        <dbReference type="ChEBI" id="CHEBI:61977"/>
        <dbReference type="ChEBI" id="CHEBI:456216"/>
        <dbReference type="EC" id="2.7.11.1"/>
    </reaction>
</comment>
<evidence type="ECO:0000256" key="9">
    <source>
        <dbReference type="ARBA" id="ARBA00048679"/>
    </source>
</evidence>
<feature type="region of interest" description="Disordered" evidence="10">
    <location>
        <begin position="613"/>
        <end position="642"/>
    </location>
</feature>
<evidence type="ECO:0000313" key="13">
    <source>
        <dbReference type="EMBL" id="TPX73378.1"/>
    </source>
</evidence>
<name>A0A507FDM1_9FUNG</name>
<dbReference type="PANTHER" id="PTHR24356:SF1">
    <property type="entry name" value="SERINE_THREONINE-PROTEIN KINASE GREATWALL"/>
    <property type="match status" value="1"/>
</dbReference>
<feature type="region of interest" description="Disordered" evidence="10">
    <location>
        <begin position="1"/>
        <end position="24"/>
    </location>
</feature>
<feature type="region of interest" description="Disordered" evidence="10">
    <location>
        <begin position="477"/>
        <end position="502"/>
    </location>
</feature>
<dbReference type="PROSITE" id="PS51285">
    <property type="entry name" value="AGC_KINASE_CTER"/>
    <property type="match status" value="1"/>
</dbReference>
<keyword evidence="14" id="KW-1185">Reference proteome</keyword>
<dbReference type="PROSITE" id="PS50011">
    <property type="entry name" value="PROTEIN_KINASE_DOM"/>
    <property type="match status" value="1"/>
</dbReference>
<dbReference type="SMART" id="SM00220">
    <property type="entry name" value="S_TKc"/>
    <property type="match status" value="1"/>
</dbReference>
<feature type="region of interest" description="Disordered" evidence="10">
    <location>
        <begin position="37"/>
        <end position="60"/>
    </location>
</feature>
<dbReference type="EMBL" id="QEAP01000190">
    <property type="protein sequence ID" value="TPX73378.1"/>
    <property type="molecule type" value="Genomic_DNA"/>
</dbReference>
<dbReference type="Gene3D" id="3.30.200.20">
    <property type="entry name" value="Phosphorylase Kinase, domain 1"/>
    <property type="match status" value="2"/>
</dbReference>
<keyword evidence="5" id="KW-0547">Nucleotide-binding</keyword>
<dbReference type="InterPro" id="IPR008271">
    <property type="entry name" value="Ser/Thr_kinase_AS"/>
</dbReference>
<evidence type="ECO:0000256" key="1">
    <source>
        <dbReference type="ARBA" id="ARBA00012513"/>
    </source>
</evidence>
<feature type="domain" description="Protein kinase" evidence="11">
    <location>
        <begin position="1087"/>
        <end position="1392"/>
    </location>
</feature>
<dbReference type="GO" id="GO:0035556">
    <property type="term" value="P:intracellular signal transduction"/>
    <property type="evidence" value="ECO:0007669"/>
    <property type="project" value="TreeGrafter"/>
</dbReference>
<dbReference type="InterPro" id="IPR011009">
    <property type="entry name" value="Kinase-like_dom_sf"/>
</dbReference>
<keyword evidence="3" id="KW-0597">Phosphoprotein</keyword>
<evidence type="ECO:0000256" key="2">
    <source>
        <dbReference type="ARBA" id="ARBA00022527"/>
    </source>
</evidence>
<protein>
    <recommendedName>
        <fullName evidence="1">non-specific serine/threonine protein kinase</fullName>
        <ecNumber evidence="1">2.7.11.1</ecNumber>
    </recommendedName>
</protein>
<dbReference type="InterPro" id="IPR050236">
    <property type="entry name" value="Ser_Thr_kinase_AGC"/>
</dbReference>
<evidence type="ECO:0000256" key="6">
    <source>
        <dbReference type="ARBA" id="ARBA00022777"/>
    </source>
</evidence>
<dbReference type="Pfam" id="PF00069">
    <property type="entry name" value="Pkinase"/>
    <property type="match status" value="2"/>
</dbReference>
<organism evidence="13 14">
    <name type="scientific">Chytriomyces confervae</name>
    <dbReference type="NCBI Taxonomy" id="246404"/>
    <lineage>
        <taxon>Eukaryota</taxon>
        <taxon>Fungi</taxon>
        <taxon>Fungi incertae sedis</taxon>
        <taxon>Chytridiomycota</taxon>
        <taxon>Chytridiomycota incertae sedis</taxon>
        <taxon>Chytridiomycetes</taxon>
        <taxon>Chytridiales</taxon>
        <taxon>Chytriomycetaceae</taxon>
        <taxon>Chytriomyces</taxon>
    </lineage>
</organism>
<keyword evidence="2" id="KW-0723">Serine/threonine-protein kinase</keyword>